<gene>
    <name evidence="1" type="ORF">DSO57_1022183</name>
</gene>
<protein>
    <submittedName>
        <fullName evidence="1">Uncharacterized protein</fullName>
    </submittedName>
</protein>
<reference evidence="1" key="1">
    <citation type="submission" date="2022-04" db="EMBL/GenBank/DDBJ databases">
        <title>Genome of the entomopathogenic fungus Entomophthora muscae.</title>
        <authorList>
            <person name="Elya C."/>
            <person name="Lovett B.R."/>
            <person name="Lee E."/>
            <person name="Macias A.M."/>
            <person name="Hajek A.E."/>
            <person name="De Bivort B.L."/>
            <person name="Kasson M.T."/>
            <person name="De Fine Licht H.H."/>
            <person name="Stajich J.E."/>
        </authorList>
    </citation>
    <scope>NUCLEOTIDE SEQUENCE</scope>
    <source>
        <strain evidence="1">Berkeley</strain>
    </source>
</reference>
<evidence type="ECO:0000313" key="2">
    <source>
        <dbReference type="Proteomes" id="UP001165960"/>
    </source>
</evidence>
<name>A0ACC2TQD8_9FUNG</name>
<keyword evidence="2" id="KW-1185">Reference proteome</keyword>
<sequence length="446" mass="50690">MKSLKRALSASCSIKLRSVAAEAPRIRFSQTLRNSKSQLFGRKINPFALNAAAVAMAETNSKPTTKVVEYEFLGELDELKMQTGSRFRSLAIFDFDQTLFRSPLPNPNLWDTVILGLLLNGFFSWFETLEALPADLYKSNFIPSSLARLQSFIADETCMTVVLTGRKRGIFRDRIKEILSQKGLVPDLLILNESELSTFNFKELFISKLVRKFPSIRRIDIFDDREPHIKRFQTLVTHLEMINGIEGSVYHVVAKPSYLPEKLEDRLVREMILKRKQYPIEIKKLRGEYPVGLEVTQINSFLGIFLDDISTSVLLDTFSKHAGIPEEWELLGDNVRLSGRVQDGIVAEGWLIGQTLDLEVVSYSLNRNVLVALVAVTPSPEFRCQSHTLPLVLAFNPAIRRPKSLPPIDNWTTCRNTPLNLTFPAIVKYQSLTSLQFIYPEHSLNQ</sequence>
<dbReference type="EMBL" id="QTSX02002240">
    <property type="protein sequence ID" value="KAJ9076864.1"/>
    <property type="molecule type" value="Genomic_DNA"/>
</dbReference>
<accession>A0ACC2TQD8</accession>
<dbReference type="Proteomes" id="UP001165960">
    <property type="component" value="Unassembled WGS sequence"/>
</dbReference>
<organism evidence="1 2">
    <name type="scientific">Entomophthora muscae</name>
    <dbReference type="NCBI Taxonomy" id="34485"/>
    <lineage>
        <taxon>Eukaryota</taxon>
        <taxon>Fungi</taxon>
        <taxon>Fungi incertae sedis</taxon>
        <taxon>Zoopagomycota</taxon>
        <taxon>Entomophthoromycotina</taxon>
        <taxon>Entomophthoromycetes</taxon>
        <taxon>Entomophthorales</taxon>
        <taxon>Entomophthoraceae</taxon>
        <taxon>Entomophthora</taxon>
    </lineage>
</organism>
<comment type="caution">
    <text evidence="1">The sequence shown here is derived from an EMBL/GenBank/DDBJ whole genome shotgun (WGS) entry which is preliminary data.</text>
</comment>
<evidence type="ECO:0000313" key="1">
    <source>
        <dbReference type="EMBL" id="KAJ9076864.1"/>
    </source>
</evidence>
<proteinExistence type="predicted"/>